<comment type="similarity">
    <text evidence="2">Belongs to the FlgN family.</text>
</comment>
<dbReference type="InterPro" id="IPR007809">
    <property type="entry name" value="FlgN-like"/>
</dbReference>
<dbReference type="EMBL" id="CP040449">
    <property type="protein sequence ID" value="QFI54214.1"/>
    <property type="molecule type" value="Genomic_DNA"/>
</dbReference>
<dbReference type="Proteomes" id="UP000594034">
    <property type="component" value="Chromosome"/>
</dbReference>
<dbReference type="KEGG" id="asim:FE240_05615"/>
<evidence type="ECO:0000313" key="4">
    <source>
        <dbReference type="EMBL" id="QFI54214.1"/>
    </source>
</evidence>
<evidence type="ECO:0000313" key="5">
    <source>
        <dbReference type="Proteomes" id="UP000594034"/>
    </source>
</evidence>
<dbReference type="Pfam" id="PF05130">
    <property type="entry name" value="FlgN"/>
    <property type="match status" value="1"/>
</dbReference>
<keyword evidence="4" id="KW-0282">Flagellum</keyword>
<reference evidence="4 5" key="1">
    <citation type="submission" date="2019-05" db="EMBL/GenBank/DDBJ databases">
        <title>OXA-830, a novel chromosomally encoded expanded-spectrum class D beta-lactamase in Aeromonas simiae.</title>
        <authorList>
            <person name="Zhou W."/>
            <person name="Chen Q."/>
        </authorList>
    </citation>
    <scope>NUCLEOTIDE SEQUENCE [LARGE SCALE GENOMIC DNA]</scope>
    <source>
        <strain evidence="4 5">A6</strain>
    </source>
</reference>
<keyword evidence="3" id="KW-1005">Bacterial flagellum biogenesis</keyword>
<dbReference type="Gene3D" id="1.20.58.300">
    <property type="entry name" value="FlgN-like"/>
    <property type="match status" value="1"/>
</dbReference>
<evidence type="ECO:0000256" key="3">
    <source>
        <dbReference type="ARBA" id="ARBA00022795"/>
    </source>
</evidence>
<dbReference type="GO" id="GO:0044780">
    <property type="term" value="P:bacterial-type flagellum assembly"/>
    <property type="evidence" value="ECO:0007669"/>
    <property type="project" value="InterPro"/>
</dbReference>
<dbReference type="AlphaFoldDB" id="A0A5J6WVA9"/>
<dbReference type="InterPro" id="IPR036679">
    <property type="entry name" value="FlgN-like_sf"/>
</dbReference>
<protein>
    <submittedName>
        <fullName evidence="4">Flagellar protein FlgN</fullName>
    </submittedName>
</protein>
<proteinExistence type="inferred from homology"/>
<keyword evidence="4" id="KW-0966">Cell projection</keyword>
<evidence type="ECO:0000256" key="2">
    <source>
        <dbReference type="ARBA" id="ARBA00007703"/>
    </source>
</evidence>
<name>A0A5J6WVA9_9GAMM</name>
<dbReference type="SUPFAM" id="SSF140566">
    <property type="entry name" value="FlgN-like"/>
    <property type="match status" value="1"/>
</dbReference>
<accession>A0A5J6WVA9</accession>
<keyword evidence="5" id="KW-1185">Reference proteome</keyword>
<evidence type="ECO:0000256" key="1">
    <source>
        <dbReference type="ARBA" id="ARBA00002397"/>
    </source>
</evidence>
<comment type="function">
    <text evidence="1">Required for the efficient initiation of filament assembly.</text>
</comment>
<gene>
    <name evidence="4" type="ORF">FE240_05615</name>
</gene>
<dbReference type="RefSeq" id="WP_193003714.1">
    <property type="nucleotide sequence ID" value="NZ_CP040449.1"/>
</dbReference>
<sequence>MNSLPSLLIAQRQNLAEMLALLDEEFSLLKQHQTLALPDVTERKQSLALRIEALDRDIAIHPDVAQTLPQHQELVDEVQQSLLACHEKNAVNGKFLELLITANRRLAGVLTALRDRSSLTYDAKGNTRAGTRSRGIKA</sequence>
<organism evidence="4 5">
    <name type="scientific">Aeromonas simiae</name>
    <dbReference type="NCBI Taxonomy" id="218936"/>
    <lineage>
        <taxon>Bacteria</taxon>
        <taxon>Pseudomonadati</taxon>
        <taxon>Pseudomonadota</taxon>
        <taxon>Gammaproteobacteria</taxon>
        <taxon>Aeromonadales</taxon>
        <taxon>Aeromonadaceae</taxon>
        <taxon>Aeromonas</taxon>
    </lineage>
</organism>
<keyword evidence="4" id="KW-0969">Cilium</keyword>